<evidence type="ECO:0000313" key="2">
    <source>
        <dbReference type="Proteomes" id="UP000006798"/>
    </source>
</evidence>
<dbReference type="HOGENOM" id="CLU_890580_0_0_4"/>
<name>G0ES83_CUPNN</name>
<accession>G0ES83</accession>
<gene>
    <name evidence="1" type="ordered locus">CNE_1c13520</name>
</gene>
<organism evidence="1 2">
    <name type="scientific">Cupriavidus necator (strain ATCC 43291 / DSM 13513 / CCUG 52238 / LMG 8453 / N-1)</name>
    <name type="common">Ralstonia eutropha</name>
    <dbReference type="NCBI Taxonomy" id="1042878"/>
    <lineage>
        <taxon>Bacteria</taxon>
        <taxon>Pseudomonadati</taxon>
        <taxon>Pseudomonadota</taxon>
        <taxon>Betaproteobacteria</taxon>
        <taxon>Burkholderiales</taxon>
        <taxon>Burkholderiaceae</taxon>
        <taxon>Cupriavidus</taxon>
    </lineage>
</organism>
<dbReference type="EMBL" id="CP002877">
    <property type="protein sequence ID" value="AEI76701.1"/>
    <property type="molecule type" value="Genomic_DNA"/>
</dbReference>
<dbReference type="Proteomes" id="UP000006798">
    <property type="component" value="Chromosome 1"/>
</dbReference>
<evidence type="ECO:0000313" key="1">
    <source>
        <dbReference type="EMBL" id="AEI76701.1"/>
    </source>
</evidence>
<reference evidence="1 2" key="1">
    <citation type="journal article" date="2011" name="J. Bacteriol.">
        <title>Complete genome sequence of the type strain Cupriavidus necator N-1.</title>
        <authorList>
            <person name="Poehlein A."/>
            <person name="Kusian B."/>
            <person name="Friedrich B."/>
            <person name="Daniel R."/>
            <person name="Bowien B."/>
        </authorList>
    </citation>
    <scope>NUCLEOTIDE SEQUENCE [LARGE SCALE GENOMIC DNA]</scope>
    <source>
        <strain evidence="2">ATCC 43291 / DSM 13513 / CCUG 52238 / LMG 8453 / N-1</strain>
    </source>
</reference>
<dbReference type="AlphaFoldDB" id="G0ES83"/>
<protein>
    <submittedName>
        <fullName evidence="1">Uncharacterized protein</fullName>
    </submittedName>
</protein>
<sequence length="312" mass="35356">MESRRPAHPTRETMNRDPIIVMQHQGVSYIKLDYYMRAASIIVNGEHTPAVCPGNQQWAMHDGIVESLAIKQPSQRVCIGWRLSDKYRGVVQFPETLEPDAITYDHDEEAYQATDATATYHPDFYEQVIEERQASPVAVEFLVIDRDCQPITQPADVTVDFPHSLREYPATWHRHPVSISGEALFARAADVLVAAVAARPNDFVCDDHRSIGTVTLHRYMNHEPRTREYKVGRRTRRDTQTRSRFEVMKLSKPRSSYTEGALVPPTLKAENWLALEPKINEFVNLVLSYIEPSSVGVCPHCAGDGFLLNKAA</sequence>
<dbReference type="KEGG" id="cnc:CNE_1c13520"/>
<proteinExistence type="predicted"/>